<feature type="domain" description="G-protein coupled receptors family 2 profile 2" evidence="7">
    <location>
        <begin position="48"/>
        <end position="369"/>
    </location>
</feature>
<dbReference type="Proteomes" id="UP000031575">
    <property type="component" value="Unassembled WGS sequence"/>
</dbReference>
<dbReference type="Gene3D" id="1.20.1070.10">
    <property type="entry name" value="Rhodopsin 7-helix transmembrane proteins"/>
    <property type="match status" value="1"/>
</dbReference>
<feature type="region of interest" description="Disordered" evidence="5">
    <location>
        <begin position="573"/>
        <end position="665"/>
    </location>
</feature>
<dbReference type="AlphaFoldDB" id="A0A0C2F6Q1"/>
<dbReference type="PANTHER" id="PTHR42058">
    <property type="entry name" value="G_PROTEIN_RECEP_F2_4 DOMAIN-CONTAINING PROTEIN"/>
    <property type="match status" value="1"/>
</dbReference>
<name>A0A0C2F6Q1_9PEZI</name>
<feature type="transmembrane region" description="Helical" evidence="6">
    <location>
        <begin position="345"/>
        <end position="365"/>
    </location>
</feature>
<dbReference type="EMBL" id="AWTV01000011">
    <property type="protein sequence ID" value="KIH86668.1"/>
    <property type="molecule type" value="Genomic_DNA"/>
</dbReference>
<reference evidence="8 9" key="1">
    <citation type="journal article" date="2014" name="BMC Genomics">
        <title>Comparative genomics of the major fungal agents of human and animal Sporotrichosis: Sporothrix schenckii and Sporothrix brasiliensis.</title>
        <authorList>
            <person name="Teixeira M.M."/>
            <person name="de Almeida L.G."/>
            <person name="Kubitschek-Barreira P."/>
            <person name="Alves F.L."/>
            <person name="Kioshima E.S."/>
            <person name="Abadio A.K."/>
            <person name="Fernandes L."/>
            <person name="Derengowski L.S."/>
            <person name="Ferreira K.S."/>
            <person name="Souza R.C."/>
            <person name="Ruiz J.C."/>
            <person name="de Andrade N.C."/>
            <person name="Paes H.C."/>
            <person name="Nicola A.M."/>
            <person name="Albuquerque P."/>
            <person name="Gerber A.L."/>
            <person name="Martins V.P."/>
            <person name="Peconick L.D."/>
            <person name="Neto A.V."/>
            <person name="Chaucanez C.B."/>
            <person name="Silva P.A."/>
            <person name="Cunha O.L."/>
            <person name="de Oliveira F.F."/>
            <person name="dos Santos T.C."/>
            <person name="Barros A.L."/>
            <person name="Soares M.A."/>
            <person name="de Oliveira L.M."/>
            <person name="Marini M.M."/>
            <person name="Villalobos-Duno H."/>
            <person name="Cunha M.M."/>
            <person name="de Hoog S."/>
            <person name="da Silveira J.F."/>
            <person name="Henrissat B."/>
            <person name="Nino-Vega G.A."/>
            <person name="Cisalpino P.S."/>
            <person name="Mora-Montes H.M."/>
            <person name="Almeida S.R."/>
            <person name="Stajich J.E."/>
            <person name="Lopes-Bezerra L.M."/>
            <person name="Vasconcelos A.T."/>
            <person name="Felipe M.S."/>
        </authorList>
    </citation>
    <scope>NUCLEOTIDE SEQUENCE [LARGE SCALE GENOMIC DNA]</scope>
    <source>
        <strain evidence="8 9">5110</strain>
    </source>
</reference>
<dbReference type="VEuPathDB" id="FungiDB:SPBR_08233"/>
<feature type="transmembrane region" description="Helical" evidence="6">
    <location>
        <begin position="57"/>
        <end position="78"/>
    </location>
</feature>
<feature type="region of interest" description="Disordered" evidence="5">
    <location>
        <begin position="547"/>
        <end position="566"/>
    </location>
</feature>
<evidence type="ECO:0000256" key="5">
    <source>
        <dbReference type="SAM" id="MobiDB-lite"/>
    </source>
</evidence>
<feature type="region of interest" description="Disordered" evidence="5">
    <location>
        <begin position="445"/>
        <end position="495"/>
    </location>
</feature>
<feature type="transmembrane region" description="Helical" evidence="6">
    <location>
        <begin position="279"/>
        <end position="301"/>
    </location>
</feature>
<gene>
    <name evidence="8" type="ORF">SPBR_08233</name>
</gene>
<keyword evidence="9" id="KW-1185">Reference proteome</keyword>
<feature type="compositionally biased region" description="Polar residues" evidence="5">
    <location>
        <begin position="577"/>
        <end position="590"/>
    </location>
</feature>
<accession>A0A0C2F6Q1</accession>
<dbReference type="HOGENOM" id="CLU_026939_1_0_1"/>
<evidence type="ECO:0000256" key="3">
    <source>
        <dbReference type="ARBA" id="ARBA00022989"/>
    </source>
</evidence>
<keyword evidence="4 6" id="KW-0472">Membrane</keyword>
<dbReference type="InterPro" id="IPR000832">
    <property type="entry name" value="GPCR_2_secretin-like"/>
</dbReference>
<proteinExistence type="predicted"/>
<dbReference type="GeneID" id="63681392"/>
<dbReference type="InterPro" id="IPR017981">
    <property type="entry name" value="GPCR_2-like_7TM"/>
</dbReference>
<evidence type="ECO:0000256" key="4">
    <source>
        <dbReference type="ARBA" id="ARBA00023136"/>
    </source>
</evidence>
<dbReference type="PROSITE" id="PS50261">
    <property type="entry name" value="G_PROTEIN_RECEP_F2_4"/>
    <property type="match status" value="1"/>
</dbReference>
<feature type="transmembrane region" description="Helical" evidence="6">
    <location>
        <begin position="211"/>
        <end position="233"/>
    </location>
</feature>
<sequence>MSCIAPFLPAQNYNDSKGFIDGRLCSNLTGTTCCLPCPLTDWVYPDSFVTLGVAADWIAVVSTICCVALLLSWALLPVDKTHRHYLSICLTFSVALLSLGFVVPLAARPQQCADAITPNGMHSSSVCGASGALLILGGWSAIMWIFLRSLSLHLQICWQVVVGRSFMWVSHVTGWGIPVLGTTLALVFSGVSFRFGTTCHINHENCLADLWIPLLVFAGLSIVVQLVTFGYCIKVYLASLSDNAASTENSGLPSYSNSIRTMTPRQAYRRVRRVIQLQWRGIAIVLIIVIDVIFFSVVFVFQDNTVAAISADPAKATTWLICLATHEGDKNKCLDDAAAFTVNEATIGAVLVLLAMNGIWLVFLLGRLSMAHGWVDLLTPASRRNAKREFVSADARLDDLKKDTRSYEMLSRDASSSAVEAGGGGHGGMDAAMAMSASNKDNDIVTSFSSPTGLASRSAMSPSMAGSRGPGAGHSSMSPGSTHESSRIASPPPALMDLNAAAGLGLSNGASNNRGSSGGDTIGMGYNGSINQHGRYGSHSSYATATGAGGAANGTPSGRRTPDYFGQTARYNAPARSFSNPRPPTANSINGPSGPGSFGSPATSTRTWDASQTYARATSPPTSPLAAGGRSEPIRSHSRFSSRGESRGGNDFDTDNRHPLGMNRI</sequence>
<dbReference type="Pfam" id="PF00002">
    <property type="entry name" value="7tm_2"/>
    <property type="match status" value="1"/>
</dbReference>
<dbReference type="InterPro" id="IPR053247">
    <property type="entry name" value="GPCR_GPR1/git3-like"/>
</dbReference>
<feature type="transmembrane region" description="Helical" evidence="6">
    <location>
        <begin position="168"/>
        <end position="191"/>
    </location>
</feature>
<organism evidence="8 9">
    <name type="scientific">Sporothrix brasiliensis 5110</name>
    <dbReference type="NCBI Taxonomy" id="1398154"/>
    <lineage>
        <taxon>Eukaryota</taxon>
        <taxon>Fungi</taxon>
        <taxon>Dikarya</taxon>
        <taxon>Ascomycota</taxon>
        <taxon>Pezizomycotina</taxon>
        <taxon>Sordariomycetes</taxon>
        <taxon>Sordariomycetidae</taxon>
        <taxon>Ophiostomatales</taxon>
        <taxon>Ophiostomataceae</taxon>
        <taxon>Sporothrix</taxon>
    </lineage>
</organism>
<protein>
    <recommendedName>
        <fullName evidence="7">G-protein coupled receptors family 2 profile 2 domain-containing protein</fullName>
    </recommendedName>
</protein>
<dbReference type="GO" id="GO:0016020">
    <property type="term" value="C:membrane"/>
    <property type="evidence" value="ECO:0007669"/>
    <property type="project" value="UniProtKB-SubCell"/>
</dbReference>
<feature type="compositionally biased region" description="Polar residues" evidence="5">
    <location>
        <begin position="602"/>
        <end position="620"/>
    </location>
</feature>
<keyword evidence="2 6" id="KW-0812">Transmembrane</keyword>
<evidence type="ECO:0000256" key="1">
    <source>
        <dbReference type="ARBA" id="ARBA00004141"/>
    </source>
</evidence>
<evidence type="ECO:0000256" key="2">
    <source>
        <dbReference type="ARBA" id="ARBA00022692"/>
    </source>
</evidence>
<feature type="transmembrane region" description="Helical" evidence="6">
    <location>
        <begin position="127"/>
        <end position="147"/>
    </location>
</feature>
<dbReference type="OrthoDB" id="26203at2759"/>
<feature type="compositionally biased region" description="Basic and acidic residues" evidence="5">
    <location>
        <begin position="642"/>
        <end position="658"/>
    </location>
</feature>
<comment type="caution">
    <text evidence="8">The sequence shown here is derived from an EMBL/GenBank/DDBJ whole genome shotgun (WGS) entry which is preliminary data.</text>
</comment>
<evidence type="ECO:0000259" key="7">
    <source>
        <dbReference type="PROSITE" id="PS50261"/>
    </source>
</evidence>
<feature type="transmembrane region" description="Helical" evidence="6">
    <location>
        <begin position="85"/>
        <end position="107"/>
    </location>
</feature>
<dbReference type="GO" id="GO:0007166">
    <property type="term" value="P:cell surface receptor signaling pathway"/>
    <property type="evidence" value="ECO:0007669"/>
    <property type="project" value="InterPro"/>
</dbReference>
<dbReference type="RefSeq" id="XP_040614678.1">
    <property type="nucleotide sequence ID" value="XM_040766471.1"/>
</dbReference>
<keyword evidence="3 6" id="KW-1133">Transmembrane helix</keyword>
<evidence type="ECO:0000313" key="9">
    <source>
        <dbReference type="Proteomes" id="UP000031575"/>
    </source>
</evidence>
<evidence type="ECO:0000256" key="6">
    <source>
        <dbReference type="SAM" id="Phobius"/>
    </source>
</evidence>
<dbReference type="PANTHER" id="PTHR42058:SF1">
    <property type="entry name" value="G-PROTEIN COUPLED RECEPTORS FAMILY 2 PROFILE 2 DOMAIN-CONTAINING PROTEIN"/>
    <property type="match status" value="1"/>
</dbReference>
<evidence type="ECO:0000313" key="8">
    <source>
        <dbReference type="EMBL" id="KIH86668.1"/>
    </source>
</evidence>
<dbReference type="GO" id="GO:0004930">
    <property type="term" value="F:G protein-coupled receptor activity"/>
    <property type="evidence" value="ECO:0007669"/>
    <property type="project" value="InterPro"/>
</dbReference>
<feature type="compositionally biased region" description="Polar residues" evidence="5">
    <location>
        <begin position="445"/>
        <end position="461"/>
    </location>
</feature>
<comment type="subcellular location">
    <subcellularLocation>
        <location evidence="1">Membrane</location>
        <topology evidence="1">Multi-pass membrane protein</topology>
    </subcellularLocation>
</comment>